<proteinExistence type="predicted"/>
<gene>
    <name evidence="3" type="ORF">OCL97_12900</name>
</gene>
<accession>A0ABW6CPL0</accession>
<feature type="chain" id="PRO_5047423811" evidence="2">
    <location>
        <begin position="20"/>
        <end position="281"/>
    </location>
</feature>
<dbReference type="InterPro" id="IPR032710">
    <property type="entry name" value="NTF2-like_dom_sf"/>
</dbReference>
<protein>
    <submittedName>
        <fullName evidence="3">DUF4440 domain-containing protein</fullName>
    </submittedName>
</protein>
<organism evidence="3 4">
    <name type="scientific">Phenylobacterium ferrooxidans</name>
    <dbReference type="NCBI Taxonomy" id="2982689"/>
    <lineage>
        <taxon>Bacteria</taxon>
        <taxon>Pseudomonadati</taxon>
        <taxon>Pseudomonadota</taxon>
        <taxon>Alphaproteobacteria</taxon>
        <taxon>Caulobacterales</taxon>
        <taxon>Caulobacteraceae</taxon>
        <taxon>Phenylobacterium</taxon>
    </lineage>
</organism>
<dbReference type="SUPFAM" id="SSF54427">
    <property type="entry name" value="NTF2-like"/>
    <property type="match status" value="1"/>
</dbReference>
<dbReference type="Gene3D" id="3.10.450.50">
    <property type="match status" value="1"/>
</dbReference>
<evidence type="ECO:0000256" key="1">
    <source>
        <dbReference type="SAM" id="MobiDB-lite"/>
    </source>
</evidence>
<evidence type="ECO:0000313" key="4">
    <source>
        <dbReference type="Proteomes" id="UP001598130"/>
    </source>
</evidence>
<evidence type="ECO:0000256" key="2">
    <source>
        <dbReference type="SAM" id="SignalP"/>
    </source>
</evidence>
<sequence>MPKAALFALLAFAAAPAFAAPVDPAPVVAAERAFAADGLALGVRDAFLKHSAPDAIVFQPDVQKVHETFPKQDPDKGGPPLVWWPLWAGIARSGDLGFTTGPYSYDGQLRGYYFTVWKKQADGRWKWVYDGGPPSDASSAAPQGSQPAYLPVSTTKGKHPESALADVRKAEAALAAAARVEVAAAYKAVLISGARVAGSRAAPGDTPDAQATELATRTRTIDFAALGGEVSLAGDLAWTYGDAAWVRDGQARQGHYVRVWQLGPKGWGLAYDMILASPLKA</sequence>
<dbReference type="Proteomes" id="UP001598130">
    <property type="component" value="Unassembled WGS sequence"/>
</dbReference>
<comment type="caution">
    <text evidence="3">The sequence shown here is derived from an EMBL/GenBank/DDBJ whole genome shotgun (WGS) entry which is preliminary data.</text>
</comment>
<keyword evidence="2" id="KW-0732">Signal</keyword>
<feature type="region of interest" description="Disordered" evidence="1">
    <location>
        <begin position="134"/>
        <end position="157"/>
    </location>
</feature>
<reference evidence="3 4" key="1">
    <citation type="submission" date="2022-09" db="EMBL/GenBank/DDBJ databases">
        <title>New species of Phenylobacterium.</title>
        <authorList>
            <person name="Mieszkin S."/>
        </authorList>
    </citation>
    <scope>NUCLEOTIDE SEQUENCE [LARGE SCALE GENOMIC DNA]</scope>
    <source>
        <strain evidence="3 4">HK31-G</strain>
    </source>
</reference>
<feature type="compositionally biased region" description="Low complexity" evidence="1">
    <location>
        <begin position="134"/>
        <end position="148"/>
    </location>
</feature>
<dbReference type="EMBL" id="JAOTJD010000023">
    <property type="protein sequence ID" value="MFD3264854.1"/>
    <property type="molecule type" value="Genomic_DNA"/>
</dbReference>
<name>A0ABW6CPL0_9CAUL</name>
<feature type="signal peptide" evidence="2">
    <location>
        <begin position="1"/>
        <end position="19"/>
    </location>
</feature>
<dbReference type="RefSeq" id="WP_377370400.1">
    <property type="nucleotide sequence ID" value="NZ_JAOTJD010000023.1"/>
</dbReference>
<keyword evidence="4" id="KW-1185">Reference proteome</keyword>
<evidence type="ECO:0000313" key="3">
    <source>
        <dbReference type="EMBL" id="MFD3264854.1"/>
    </source>
</evidence>